<feature type="transmembrane region" description="Helical" evidence="7">
    <location>
        <begin position="128"/>
        <end position="158"/>
    </location>
</feature>
<dbReference type="GO" id="GO:0016020">
    <property type="term" value="C:membrane"/>
    <property type="evidence" value="ECO:0007669"/>
    <property type="project" value="UniProtKB-SubCell"/>
</dbReference>
<protein>
    <recommendedName>
        <fullName evidence="8">Rhodopsin domain-containing protein</fullName>
    </recommendedName>
</protein>
<evidence type="ECO:0000259" key="8">
    <source>
        <dbReference type="Pfam" id="PF20684"/>
    </source>
</evidence>
<accession>A0A3A2ZLL2</accession>
<dbReference type="EMBL" id="MVGC01000635">
    <property type="protein sequence ID" value="RJE18051.1"/>
    <property type="molecule type" value="Genomic_DNA"/>
</dbReference>
<dbReference type="Proteomes" id="UP000266188">
    <property type="component" value="Unassembled WGS sequence"/>
</dbReference>
<reference evidence="10" key="1">
    <citation type="submission" date="2017-02" db="EMBL/GenBank/DDBJ databases">
        <authorList>
            <person name="Tafer H."/>
            <person name="Lopandic K."/>
        </authorList>
    </citation>
    <scope>NUCLEOTIDE SEQUENCE [LARGE SCALE GENOMIC DNA]</scope>
    <source>
        <strain evidence="10">CBS 366.77</strain>
    </source>
</reference>
<proteinExistence type="inferred from homology"/>
<comment type="similarity">
    <text evidence="5">Belongs to the SAT4 family.</text>
</comment>
<dbReference type="OrthoDB" id="5417844at2759"/>
<dbReference type="STRING" id="2070753.A0A3A2ZLL2"/>
<comment type="caution">
    <text evidence="9">The sequence shown here is derived from an EMBL/GenBank/DDBJ whole genome shotgun (WGS) entry which is preliminary data.</text>
</comment>
<organism evidence="9 10">
    <name type="scientific">Aspergillus sclerotialis</name>
    <dbReference type="NCBI Taxonomy" id="2070753"/>
    <lineage>
        <taxon>Eukaryota</taxon>
        <taxon>Fungi</taxon>
        <taxon>Dikarya</taxon>
        <taxon>Ascomycota</taxon>
        <taxon>Pezizomycotina</taxon>
        <taxon>Eurotiomycetes</taxon>
        <taxon>Eurotiomycetidae</taxon>
        <taxon>Eurotiales</taxon>
        <taxon>Aspergillaceae</taxon>
        <taxon>Aspergillus</taxon>
        <taxon>Aspergillus subgen. Polypaecilum</taxon>
    </lineage>
</organism>
<evidence type="ECO:0000256" key="4">
    <source>
        <dbReference type="ARBA" id="ARBA00023136"/>
    </source>
</evidence>
<feature type="transmembrane region" description="Helical" evidence="7">
    <location>
        <begin position="12"/>
        <end position="37"/>
    </location>
</feature>
<evidence type="ECO:0000256" key="7">
    <source>
        <dbReference type="SAM" id="Phobius"/>
    </source>
</evidence>
<feature type="transmembrane region" description="Helical" evidence="7">
    <location>
        <begin position="207"/>
        <end position="227"/>
    </location>
</feature>
<keyword evidence="4 7" id="KW-0472">Membrane</keyword>
<feature type="compositionally biased region" description="Basic and acidic residues" evidence="6">
    <location>
        <begin position="340"/>
        <end position="352"/>
    </location>
</feature>
<name>A0A3A2ZLL2_9EURO</name>
<evidence type="ECO:0000256" key="5">
    <source>
        <dbReference type="ARBA" id="ARBA00038359"/>
    </source>
</evidence>
<dbReference type="InterPro" id="IPR052337">
    <property type="entry name" value="SAT4-like"/>
</dbReference>
<dbReference type="Pfam" id="PF20684">
    <property type="entry name" value="Fung_rhodopsin"/>
    <property type="match status" value="1"/>
</dbReference>
<feature type="domain" description="Rhodopsin" evidence="8">
    <location>
        <begin position="33"/>
        <end position="271"/>
    </location>
</feature>
<gene>
    <name evidence="9" type="ORF">PHISCL_09611</name>
</gene>
<feature type="transmembrane region" description="Helical" evidence="7">
    <location>
        <begin position="49"/>
        <end position="73"/>
    </location>
</feature>
<sequence length="373" mass="42102">MTSTQENPDDNIAYHIWVGTIVTLVPATIAVVLRYVARNLSRAGFWWDDYLIFVSLIINWGMAVTRWCEIIYFDYGRHAEFLPDWKVQNFQKSFIAVQITYFTNAVFTKASLLLLYHRVFGVVSWFRWALWVSGTIITAYFIACVIVSIAGCTPASYFWNKNQPGECIDEVNFFRWNGIVNLLLDVLVLSLPFPMTWRVKTSLRQKLILSAIFGLGGFVCVVSILRITAFAKSDQNDPTYTSIDTAMWSSIEQSVGIICACLPTLRPLFRRLYGSSTHSSAYGWKSTGSNSYSRRSGTLNLPRSQSRDCGSSTIEFARLSNEISRPDNHTPNEIYAGQKADIEASVDSRSEASRPLPNGILLERDIHQSSTST</sequence>
<evidence type="ECO:0000256" key="6">
    <source>
        <dbReference type="SAM" id="MobiDB-lite"/>
    </source>
</evidence>
<keyword evidence="2 7" id="KW-0812">Transmembrane</keyword>
<feature type="transmembrane region" description="Helical" evidence="7">
    <location>
        <begin position="178"/>
        <end position="195"/>
    </location>
</feature>
<evidence type="ECO:0000256" key="3">
    <source>
        <dbReference type="ARBA" id="ARBA00022989"/>
    </source>
</evidence>
<dbReference type="InterPro" id="IPR049326">
    <property type="entry name" value="Rhodopsin_dom_fungi"/>
</dbReference>
<keyword evidence="3 7" id="KW-1133">Transmembrane helix</keyword>
<dbReference type="AlphaFoldDB" id="A0A3A2ZLL2"/>
<feature type="transmembrane region" description="Helical" evidence="7">
    <location>
        <begin position="93"/>
        <end position="116"/>
    </location>
</feature>
<keyword evidence="10" id="KW-1185">Reference proteome</keyword>
<feature type="region of interest" description="Disordered" evidence="6">
    <location>
        <begin position="321"/>
        <end position="373"/>
    </location>
</feature>
<evidence type="ECO:0000313" key="9">
    <source>
        <dbReference type="EMBL" id="RJE18051.1"/>
    </source>
</evidence>
<dbReference type="PANTHER" id="PTHR33048">
    <property type="entry name" value="PTH11-LIKE INTEGRAL MEMBRANE PROTEIN (AFU_ORTHOLOGUE AFUA_5G11245)"/>
    <property type="match status" value="1"/>
</dbReference>
<evidence type="ECO:0000256" key="2">
    <source>
        <dbReference type="ARBA" id="ARBA00022692"/>
    </source>
</evidence>
<dbReference type="PANTHER" id="PTHR33048:SF47">
    <property type="entry name" value="INTEGRAL MEMBRANE PROTEIN-RELATED"/>
    <property type="match status" value="1"/>
</dbReference>
<evidence type="ECO:0000256" key="1">
    <source>
        <dbReference type="ARBA" id="ARBA00004141"/>
    </source>
</evidence>
<feature type="region of interest" description="Disordered" evidence="6">
    <location>
        <begin position="278"/>
        <end position="309"/>
    </location>
</feature>
<evidence type="ECO:0000313" key="10">
    <source>
        <dbReference type="Proteomes" id="UP000266188"/>
    </source>
</evidence>
<comment type="subcellular location">
    <subcellularLocation>
        <location evidence="1">Membrane</location>
        <topology evidence="1">Multi-pass membrane protein</topology>
    </subcellularLocation>
</comment>